<reference evidence="2 3" key="1">
    <citation type="submission" date="2022-09" db="EMBL/GenBank/DDBJ databases">
        <authorList>
            <person name="Palmer J.M."/>
        </authorList>
    </citation>
    <scope>NUCLEOTIDE SEQUENCE [LARGE SCALE GENOMIC DNA]</scope>
    <source>
        <strain evidence="2 3">DSM 7382</strain>
    </source>
</reference>
<accession>A0AAW0G7X3</accession>
<evidence type="ECO:0000256" key="1">
    <source>
        <dbReference type="SAM" id="MobiDB-lite"/>
    </source>
</evidence>
<sequence>MRNLSERSRLVTGASRPAASSKHTQRRVQANPTRIEMTIETGLLSLQLRVGSFSVNYRSRPDQVTSRPHLITVSDQESLLVPSKFLTPRRRIRVIAPLATRSPEGGSQRSQLNIQGFV</sequence>
<dbReference type="AlphaFoldDB" id="A0AAW0G7X3"/>
<gene>
    <name evidence="2" type="ORF">QCA50_008935</name>
</gene>
<keyword evidence="3" id="KW-1185">Reference proteome</keyword>
<feature type="region of interest" description="Disordered" evidence="1">
    <location>
        <begin position="1"/>
        <end position="32"/>
    </location>
</feature>
<protein>
    <submittedName>
        <fullName evidence="2">Uncharacterized protein</fullName>
    </submittedName>
</protein>
<organism evidence="2 3">
    <name type="scientific">Cerrena zonata</name>
    <dbReference type="NCBI Taxonomy" id="2478898"/>
    <lineage>
        <taxon>Eukaryota</taxon>
        <taxon>Fungi</taxon>
        <taxon>Dikarya</taxon>
        <taxon>Basidiomycota</taxon>
        <taxon>Agaricomycotina</taxon>
        <taxon>Agaricomycetes</taxon>
        <taxon>Polyporales</taxon>
        <taxon>Cerrenaceae</taxon>
        <taxon>Cerrena</taxon>
    </lineage>
</organism>
<proteinExistence type="predicted"/>
<name>A0AAW0G7X3_9APHY</name>
<comment type="caution">
    <text evidence="2">The sequence shown here is derived from an EMBL/GenBank/DDBJ whole genome shotgun (WGS) entry which is preliminary data.</text>
</comment>
<evidence type="ECO:0000313" key="3">
    <source>
        <dbReference type="Proteomes" id="UP001385951"/>
    </source>
</evidence>
<evidence type="ECO:0000313" key="2">
    <source>
        <dbReference type="EMBL" id="KAK7687719.1"/>
    </source>
</evidence>
<dbReference type="Proteomes" id="UP001385951">
    <property type="component" value="Unassembled WGS sequence"/>
</dbReference>
<dbReference type="EMBL" id="JASBNA010000012">
    <property type="protein sequence ID" value="KAK7687719.1"/>
    <property type="molecule type" value="Genomic_DNA"/>
</dbReference>